<evidence type="ECO:0000259" key="1">
    <source>
        <dbReference type="Pfam" id="PF08268"/>
    </source>
</evidence>
<name>A0A830D9T7_9LAMI</name>
<evidence type="ECO:0000313" key="3">
    <source>
        <dbReference type="Proteomes" id="UP000653305"/>
    </source>
</evidence>
<gene>
    <name evidence="2" type="ORF">PHJA_002640500</name>
</gene>
<dbReference type="EMBL" id="BMAC01000997">
    <property type="protein sequence ID" value="GFQ04964.1"/>
    <property type="molecule type" value="Genomic_DNA"/>
</dbReference>
<evidence type="ECO:0000313" key="2">
    <source>
        <dbReference type="EMBL" id="GFQ04964.1"/>
    </source>
</evidence>
<sequence>MFVNGVEVYSVNLDFWINIEVDFTFTVSRTKCDLIVNGNPYWISSVYSPATVPMFTTVLVCFDVTKLVFKVVPLSDLYSYDVTAQIGLTDYNGCLGALMFARDNEGLVKYLDVWVFHDSEQVWRKDRTCGRIEVNVLSIWHWTKNGKIIGERTDGQLFLFDPETRCVRELLCRGSHGQRFVLQRYTENLTYIEGMKPVKARKRRKMIDDAST</sequence>
<dbReference type="Pfam" id="PF08268">
    <property type="entry name" value="FBA_3"/>
    <property type="match status" value="1"/>
</dbReference>
<protein>
    <recommendedName>
        <fullName evidence="1">F-box associated beta-propeller type 3 domain-containing protein</fullName>
    </recommendedName>
</protein>
<dbReference type="InterPro" id="IPR013187">
    <property type="entry name" value="F-box-assoc_dom_typ3"/>
</dbReference>
<accession>A0A830D9T7</accession>
<dbReference type="AlphaFoldDB" id="A0A830D9T7"/>
<dbReference type="InterPro" id="IPR017451">
    <property type="entry name" value="F-box-assoc_interact_dom"/>
</dbReference>
<keyword evidence="3" id="KW-1185">Reference proteome</keyword>
<proteinExistence type="predicted"/>
<feature type="domain" description="F-box associated beta-propeller type 3" evidence="1">
    <location>
        <begin position="14"/>
        <end position="172"/>
    </location>
</feature>
<dbReference type="OrthoDB" id="910659at2759"/>
<organism evidence="2 3">
    <name type="scientific">Phtheirospermum japonicum</name>
    <dbReference type="NCBI Taxonomy" id="374723"/>
    <lineage>
        <taxon>Eukaryota</taxon>
        <taxon>Viridiplantae</taxon>
        <taxon>Streptophyta</taxon>
        <taxon>Embryophyta</taxon>
        <taxon>Tracheophyta</taxon>
        <taxon>Spermatophyta</taxon>
        <taxon>Magnoliopsida</taxon>
        <taxon>eudicotyledons</taxon>
        <taxon>Gunneridae</taxon>
        <taxon>Pentapetalae</taxon>
        <taxon>asterids</taxon>
        <taxon>lamiids</taxon>
        <taxon>Lamiales</taxon>
        <taxon>Orobanchaceae</taxon>
        <taxon>Orobanchaceae incertae sedis</taxon>
        <taxon>Phtheirospermum</taxon>
    </lineage>
</organism>
<dbReference type="Proteomes" id="UP000653305">
    <property type="component" value="Unassembled WGS sequence"/>
</dbReference>
<comment type="caution">
    <text evidence="2">The sequence shown here is derived from an EMBL/GenBank/DDBJ whole genome shotgun (WGS) entry which is preliminary data.</text>
</comment>
<reference evidence="2" key="1">
    <citation type="submission" date="2020-07" db="EMBL/GenBank/DDBJ databases">
        <title>Ethylene signaling mediates host invasion by parasitic plants.</title>
        <authorList>
            <person name="Yoshida S."/>
        </authorList>
    </citation>
    <scope>NUCLEOTIDE SEQUENCE</scope>
    <source>
        <strain evidence="2">Okayama</strain>
    </source>
</reference>
<dbReference type="NCBIfam" id="TIGR01640">
    <property type="entry name" value="F_box_assoc_1"/>
    <property type="match status" value="1"/>
</dbReference>